<organism evidence="1">
    <name type="scientific">Opuntia streptacantha</name>
    <name type="common">Prickly pear cactus</name>
    <name type="synonym">Opuntia cardona</name>
    <dbReference type="NCBI Taxonomy" id="393608"/>
    <lineage>
        <taxon>Eukaryota</taxon>
        <taxon>Viridiplantae</taxon>
        <taxon>Streptophyta</taxon>
        <taxon>Embryophyta</taxon>
        <taxon>Tracheophyta</taxon>
        <taxon>Spermatophyta</taxon>
        <taxon>Magnoliopsida</taxon>
        <taxon>eudicotyledons</taxon>
        <taxon>Gunneridae</taxon>
        <taxon>Pentapetalae</taxon>
        <taxon>Caryophyllales</taxon>
        <taxon>Cactineae</taxon>
        <taxon>Cactaceae</taxon>
        <taxon>Opuntioideae</taxon>
        <taxon>Opuntia</taxon>
    </lineage>
</organism>
<accession>A0A7C9AU90</accession>
<reference evidence="1" key="2">
    <citation type="submission" date="2020-07" db="EMBL/GenBank/DDBJ databases">
        <authorList>
            <person name="Vera ALvarez R."/>
            <person name="Arias-Moreno D.M."/>
            <person name="Jimenez-Jacinto V."/>
            <person name="Jimenez-Bremont J.F."/>
            <person name="Swaminathan K."/>
            <person name="Moose S.P."/>
            <person name="Guerrero-Gonzalez M.L."/>
            <person name="Marino-Ramirez L."/>
            <person name="Landsman D."/>
            <person name="Rodriguez-Kessler M."/>
            <person name="Delgado-Sanchez P."/>
        </authorList>
    </citation>
    <scope>NUCLEOTIDE SEQUENCE</scope>
    <source>
        <tissue evidence="1">Cladode</tissue>
    </source>
</reference>
<evidence type="ECO:0000313" key="1">
    <source>
        <dbReference type="EMBL" id="MBA4676179.1"/>
    </source>
</evidence>
<dbReference type="EMBL" id="GISG01270261">
    <property type="protein sequence ID" value="MBA4676179.1"/>
    <property type="molecule type" value="Transcribed_RNA"/>
</dbReference>
<dbReference type="AlphaFoldDB" id="A0A7C9AU90"/>
<sequence length="124" mass="14247">MVNAWVPPSMEIPSYVMYKTMNLPSGQSKKIYSDHSAQPNRWRVPKLKCITCPWLKGKEKNERIDLEWTSAVSHLCRTNNSTNTPKYCPFLKITLQMLILNPVIYSHDTYSLGTESCRSNHSAV</sequence>
<name>A0A7C9AU90_OPUST</name>
<proteinExistence type="predicted"/>
<reference evidence="1" key="1">
    <citation type="journal article" date="2013" name="J. Plant Res.">
        <title>Effect of fungi and light on seed germination of three Opuntia species from semiarid lands of central Mexico.</title>
        <authorList>
            <person name="Delgado-Sanchez P."/>
            <person name="Jimenez-Bremont J.F."/>
            <person name="Guerrero-Gonzalez Mde L."/>
            <person name="Flores J."/>
        </authorList>
    </citation>
    <scope>NUCLEOTIDE SEQUENCE</scope>
    <source>
        <tissue evidence="1">Cladode</tissue>
    </source>
</reference>
<dbReference type="EMBL" id="GISG01270262">
    <property type="protein sequence ID" value="MBA4676180.1"/>
    <property type="molecule type" value="Transcribed_RNA"/>
</dbReference>
<protein>
    <submittedName>
        <fullName evidence="1">Uncharacterized protein</fullName>
    </submittedName>
</protein>